<dbReference type="PANTHER" id="PTHR35569">
    <property type="entry name" value="CYANAMIDE HYDRATASE DDI2-RELATED"/>
    <property type="match status" value="1"/>
</dbReference>
<dbReference type="SUPFAM" id="SSF109604">
    <property type="entry name" value="HD-domain/PDEase-like"/>
    <property type="match status" value="1"/>
</dbReference>
<evidence type="ECO:0000313" key="2">
    <source>
        <dbReference type="EMBL" id="KDR25660.1"/>
    </source>
</evidence>
<keyword evidence="3" id="KW-1185">Reference proteome</keyword>
<dbReference type="Pfam" id="PF01966">
    <property type="entry name" value="HD"/>
    <property type="match status" value="1"/>
</dbReference>
<proteinExistence type="predicted"/>
<accession>A0A656QC85</accession>
<dbReference type="Gene3D" id="1.10.3210.10">
    <property type="entry name" value="Hypothetical protein af1432"/>
    <property type="match status" value="1"/>
</dbReference>
<comment type="caution">
    <text evidence="2">The sequence shown here is derived from an EMBL/GenBank/DDBJ whole genome shotgun (WGS) entry which is preliminary data.</text>
</comment>
<dbReference type="InterPro" id="IPR003607">
    <property type="entry name" value="HD/PDEase_dom"/>
</dbReference>
<dbReference type="Proteomes" id="UP000027451">
    <property type="component" value="Unassembled WGS sequence"/>
</dbReference>
<evidence type="ECO:0000259" key="1">
    <source>
        <dbReference type="Pfam" id="PF01966"/>
    </source>
</evidence>
<name>A0A656QC85_9BURK</name>
<dbReference type="EMBL" id="JFHD01000044">
    <property type="protein sequence ID" value="KDR25660.1"/>
    <property type="molecule type" value="Genomic_DNA"/>
</dbReference>
<sequence>MPDQPPASGGAEIKFAAVIARSSQIEYLEMKQDKATTANEMLGIVIPDSQLVREVAQLIRDTESELLFNHSTRVYLWGALLGKRTSVAFDPELLYVAAMFHDIGLTPAYRESELRFEVDGANAARDFLRSHHVDEADVAKVWTAVALHTTPGIPEHMHGEIALVQAGAGMDVAGRGFDDFTEEQRAAVVARFPRGANFADKMIDAFHDGMKHRPGTTFGTFNDDFLAYKDPGFERVNLCSIILNSRWG</sequence>
<dbReference type="InterPro" id="IPR006674">
    <property type="entry name" value="HD_domain"/>
</dbReference>
<evidence type="ECO:0000313" key="3">
    <source>
        <dbReference type="Proteomes" id="UP000027451"/>
    </source>
</evidence>
<dbReference type="PANTHER" id="PTHR35569:SF1">
    <property type="entry name" value="CYANAMIDE HYDRATASE DDI2-RELATED"/>
    <property type="match status" value="1"/>
</dbReference>
<reference evidence="2 3" key="1">
    <citation type="submission" date="2014-03" db="EMBL/GenBank/DDBJ databases">
        <title>Draft Genome Sequences of Four Burkholderia Strains.</title>
        <authorList>
            <person name="Liu X.Y."/>
            <person name="Li C.X."/>
            <person name="Xu J.H."/>
        </authorList>
    </citation>
    <scope>NUCLEOTIDE SEQUENCE [LARGE SCALE GENOMIC DNA]</scope>
    <source>
        <strain evidence="2 3">OP-1</strain>
    </source>
</reference>
<dbReference type="CDD" id="cd00077">
    <property type="entry name" value="HDc"/>
    <property type="match status" value="1"/>
</dbReference>
<dbReference type="GO" id="GO:0016787">
    <property type="term" value="F:hydrolase activity"/>
    <property type="evidence" value="ECO:0007669"/>
    <property type="project" value="UniProtKB-KW"/>
</dbReference>
<protein>
    <submittedName>
        <fullName evidence="2">Phosphohydrolase</fullName>
    </submittedName>
</protein>
<keyword evidence="2" id="KW-0378">Hydrolase</keyword>
<gene>
    <name evidence="2" type="ORF">BG60_27440</name>
</gene>
<organism evidence="2 3">
    <name type="scientific">Caballeronia zhejiangensis</name>
    <dbReference type="NCBI Taxonomy" id="871203"/>
    <lineage>
        <taxon>Bacteria</taxon>
        <taxon>Pseudomonadati</taxon>
        <taxon>Pseudomonadota</taxon>
        <taxon>Betaproteobacteria</taxon>
        <taxon>Burkholderiales</taxon>
        <taxon>Burkholderiaceae</taxon>
        <taxon>Caballeronia</taxon>
    </lineage>
</organism>
<dbReference type="AlphaFoldDB" id="A0A656QC85"/>
<feature type="domain" description="HD" evidence="1">
    <location>
        <begin position="68"/>
        <end position="154"/>
    </location>
</feature>